<dbReference type="InterPro" id="IPR050645">
    <property type="entry name" value="Histidine_acid_phosphatase"/>
</dbReference>
<organism evidence="3 4">
    <name type="scientific">Tritrichomonas musculus</name>
    <dbReference type="NCBI Taxonomy" id="1915356"/>
    <lineage>
        <taxon>Eukaryota</taxon>
        <taxon>Metamonada</taxon>
        <taxon>Parabasalia</taxon>
        <taxon>Tritrichomonadida</taxon>
        <taxon>Tritrichomonadidae</taxon>
        <taxon>Tritrichomonas</taxon>
    </lineage>
</organism>
<dbReference type="SUPFAM" id="SSF53254">
    <property type="entry name" value="Phosphoglycerate mutase-like"/>
    <property type="match status" value="1"/>
</dbReference>
<evidence type="ECO:0000256" key="1">
    <source>
        <dbReference type="ARBA" id="ARBA00005375"/>
    </source>
</evidence>
<accession>A0ABR2L214</accession>
<gene>
    <name evidence="3" type="ORF">M9Y10_015344</name>
</gene>
<dbReference type="CDD" id="cd07061">
    <property type="entry name" value="HP_HAP_like"/>
    <property type="match status" value="1"/>
</dbReference>
<dbReference type="EMBL" id="JAPFFF010000002">
    <property type="protein sequence ID" value="KAK8897398.1"/>
    <property type="molecule type" value="Genomic_DNA"/>
</dbReference>
<dbReference type="Gene3D" id="3.40.50.1240">
    <property type="entry name" value="Phosphoglycerate mutase-like"/>
    <property type="match status" value="1"/>
</dbReference>
<sequence>MPKFNYSDLPCTAPLNIPDPVPNATLLTVLLFIRHGLRSPSQAWHLPGNEGQWNCNGIKDITRFPNVTVNGQKYDYYLFNKTKKYIFPPSCEASSLTDEGVQQLFDLGKLYYKYSINNNLISQTNLINFLSTFSVRSSYVTRCIESALSFLNGFFYKFDELLNQTFDIKTGQKNDEPLAPSPFRSDLIFQNMLKFIDQEEYRKRHRRSEELIQKFRKYLNISYLTHEFESLSFGDYINTLRCNRQEDEVIKSINFEDEDEQLITPEIHREMMRNVFYMEGNFYNFSLAPTVAPIFKLILDKLKKINYKRPEHLFNLFSAHSETLSALITAFGYNSEFTPPFASHFLIEVWKPESSSSFLRVVLNGEEIKRISLHKFKKNAKKLVNQYDQMSKNKKNRSVENKLVLAMKNKNNTAAHQRLKIIKINRYKKNLNRRRYITDYYVK</sequence>
<dbReference type="InterPro" id="IPR000560">
    <property type="entry name" value="His_Pase_clade-2"/>
</dbReference>
<name>A0ABR2L214_9EUKA</name>
<evidence type="ECO:0008006" key="5">
    <source>
        <dbReference type="Google" id="ProtNLM"/>
    </source>
</evidence>
<reference evidence="3 4" key="1">
    <citation type="submission" date="2024-04" db="EMBL/GenBank/DDBJ databases">
        <title>Tritrichomonas musculus Genome.</title>
        <authorList>
            <person name="Alves-Ferreira E."/>
            <person name="Grigg M."/>
            <person name="Lorenzi H."/>
            <person name="Galac M."/>
        </authorList>
    </citation>
    <scope>NUCLEOTIDE SEQUENCE [LARGE SCALE GENOMIC DNA]</scope>
    <source>
        <strain evidence="3 4">EAF2021</strain>
    </source>
</reference>
<dbReference type="PANTHER" id="PTHR11567">
    <property type="entry name" value="ACID PHOSPHATASE-RELATED"/>
    <property type="match status" value="1"/>
</dbReference>
<keyword evidence="2" id="KW-0378">Hydrolase</keyword>
<evidence type="ECO:0000256" key="2">
    <source>
        <dbReference type="ARBA" id="ARBA00022801"/>
    </source>
</evidence>
<proteinExistence type="inferred from homology"/>
<evidence type="ECO:0000313" key="4">
    <source>
        <dbReference type="Proteomes" id="UP001470230"/>
    </source>
</evidence>
<dbReference type="InterPro" id="IPR029033">
    <property type="entry name" value="His_PPase_superfam"/>
</dbReference>
<dbReference type="Proteomes" id="UP001470230">
    <property type="component" value="Unassembled WGS sequence"/>
</dbReference>
<comment type="similarity">
    <text evidence="1">Belongs to the histidine acid phosphatase family.</text>
</comment>
<dbReference type="Pfam" id="PF00328">
    <property type="entry name" value="His_Phos_2"/>
    <property type="match status" value="1"/>
</dbReference>
<dbReference type="PANTHER" id="PTHR11567:SF110">
    <property type="entry name" value="2-PHOSPHOXYLOSE PHOSPHATASE 1"/>
    <property type="match status" value="1"/>
</dbReference>
<protein>
    <recommendedName>
        <fullName evidence="5">Histidine acid phosphatase family protein</fullName>
    </recommendedName>
</protein>
<keyword evidence="4" id="KW-1185">Reference proteome</keyword>
<evidence type="ECO:0000313" key="3">
    <source>
        <dbReference type="EMBL" id="KAK8897398.1"/>
    </source>
</evidence>
<comment type="caution">
    <text evidence="3">The sequence shown here is derived from an EMBL/GenBank/DDBJ whole genome shotgun (WGS) entry which is preliminary data.</text>
</comment>